<dbReference type="AlphaFoldDB" id="Z9JS14"/>
<keyword evidence="4" id="KW-1185">Reference proteome</keyword>
<evidence type="ECO:0000256" key="1">
    <source>
        <dbReference type="SAM" id="Phobius"/>
    </source>
</evidence>
<evidence type="ECO:0000313" key="4">
    <source>
        <dbReference type="Proteomes" id="UP000023067"/>
    </source>
</evidence>
<feature type="transmembrane region" description="Helical" evidence="1">
    <location>
        <begin position="27"/>
        <end position="49"/>
    </location>
</feature>
<dbReference type="OrthoDB" id="4793549at2"/>
<sequence length="159" mass="16410">MSACGPIRRRARSLRAALAEDSGTMTILTTGVVAVVLMVIALGVAITGVHLERNGLQHAADGAALAASQTVDEAGLYTPGAQATTTPALARRAAEDFLARYPLGDGRLRDVGVARVDVAEDGTVSVTLTGRVDPPLVGWFTSATDMSIPLTTLGEARAR</sequence>
<gene>
    <name evidence="3" type="ORF">BF93_01755</name>
</gene>
<feature type="domain" description="Putative Flp pilus-assembly TadG-like N-terminal" evidence="2">
    <location>
        <begin position="23"/>
        <end position="67"/>
    </location>
</feature>
<evidence type="ECO:0000259" key="2">
    <source>
        <dbReference type="Pfam" id="PF13400"/>
    </source>
</evidence>
<keyword evidence="1" id="KW-1133">Transmembrane helix</keyword>
<keyword evidence="1" id="KW-0812">Transmembrane</keyword>
<dbReference type="PATRIC" id="fig|396014.3.peg.2390"/>
<dbReference type="InterPro" id="IPR028087">
    <property type="entry name" value="Tad_N"/>
</dbReference>
<dbReference type="STRING" id="396014.BF93_01755"/>
<evidence type="ECO:0000313" key="3">
    <source>
        <dbReference type="EMBL" id="EWS80828.1"/>
    </source>
</evidence>
<comment type="caution">
    <text evidence="3">The sequence shown here is derived from an EMBL/GenBank/DDBJ whole genome shotgun (WGS) entry which is preliminary data.</text>
</comment>
<protein>
    <recommendedName>
        <fullName evidence="2">Putative Flp pilus-assembly TadG-like N-terminal domain-containing protein</fullName>
    </recommendedName>
</protein>
<dbReference type="HOGENOM" id="CLU_105893_1_0_11"/>
<organism evidence="3 4">
    <name type="scientific">Brachybacterium phenoliresistens</name>
    <dbReference type="NCBI Taxonomy" id="396014"/>
    <lineage>
        <taxon>Bacteria</taxon>
        <taxon>Bacillati</taxon>
        <taxon>Actinomycetota</taxon>
        <taxon>Actinomycetes</taxon>
        <taxon>Micrococcales</taxon>
        <taxon>Dermabacteraceae</taxon>
        <taxon>Brachybacterium</taxon>
    </lineage>
</organism>
<dbReference type="EMBL" id="JDYK01000012">
    <property type="protein sequence ID" value="EWS80828.1"/>
    <property type="molecule type" value="Genomic_DNA"/>
</dbReference>
<dbReference type="Pfam" id="PF13400">
    <property type="entry name" value="Tad"/>
    <property type="match status" value="1"/>
</dbReference>
<dbReference type="Proteomes" id="UP000023067">
    <property type="component" value="Unassembled WGS sequence"/>
</dbReference>
<name>Z9JS14_9MICO</name>
<reference evidence="3 4" key="1">
    <citation type="submission" date="2014-02" db="EMBL/GenBank/DDBJ databases">
        <title>Genome sequence of Brachybacterium phenoliresistens strain W13A50.</title>
        <authorList>
            <person name="Wang X."/>
        </authorList>
    </citation>
    <scope>NUCLEOTIDE SEQUENCE [LARGE SCALE GENOMIC DNA]</scope>
    <source>
        <strain evidence="3 4">W13A50</strain>
    </source>
</reference>
<proteinExistence type="predicted"/>
<accession>Z9JS14</accession>
<keyword evidence="1" id="KW-0472">Membrane</keyword>
<dbReference type="eggNOG" id="ENOG50335SP">
    <property type="taxonomic scope" value="Bacteria"/>
</dbReference>